<evidence type="ECO:0000256" key="6">
    <source>
        <dbReference type="SAM" id="Phobius"/>
    </source>
</evidence>
<proteinExistence type="evidence at transcript level"/>
<name>A0A0C4WTK8_CHICK</name>
<keyword evidence="5" id="KW-0807">Transducer</keyword>
<dbReference type="InterPro" id="IPR017452">
    <property type="entry name" value="GPCR_Rhodpsn_7TM"/>
</dbReference>
<dbReference type="InterPro" id="IPR000276">
    <property type="entry name" value="GPCR_Rhodpsn"/>
</dbReference>
<dbReference type="CDD" id="cd15170">
    <property type="entry name" value="7tmA_FFAR2_FFAR3"/>
    <property type="match status" value="1"/>
</dbReference>
<dbReference type="PANTHER" id="PTHR45822">
    <property type="entry name" value="FREE FATTY ACID RECEPTOR 2-RELATED"/>
    <property type="match status" value="1"/>
</dbReference>
<accession>A0A0C4WTK8</accession>
<keyword evidence="2 5" id="KW-0812">Transmembrane</keyword>
<dbReference type="GeneID" id="429280"/>
<dbReference type="PROSITE" id="PS50262">
    <property type="entry name" value="G_PROTEIN_RECEP_F1_2"/>
    <property type="match status" value="1"/>
</dbReference>
<protein>
    <submittedName>
        <fullName evidence="8">Free fatty acid receptor 3b</fullName>
    </submittedName>
</protein>
<dbReference type="PANTHER" id="PTHR45822:SF5">
    <property type="entry name" value="FREE FATTY ACID RECEPTOR 2"/>
    <property type="match status" value="1"/>
</dbReference>
<dbReference type="GO" id="GO:0016020">
    <property type="term" value="C:membrane"/>
    <property type="evidence" value="ECO:0007669"/>
    <property type="project" value="UniProtKB-SubCell"/>
</dbReference>
<dbReference type="CTD" id="429280"/>
<feature type="domain" description="G-protein coupled receptors family 1 profile" evidence="7">
    <location>
        <begin position="17"/>
        <end position="396"/>
    </location>
</feature>
<feature type="transmembrane region" description="Helical" evidence="6">
    <location>
        <begin position="406"/>
        <end position="424"/>
    </location>
</feature>
<comment type="subcellular location">
    <subcellularLocation>
        <location evidence="1">Membrane</location>
    </subcellularLocation>
</comment>
<keyword evidence="5 8" id="KW-0675">Receptor</keyword>
<comment type="similarity">
    <text evidence="5">Belongs to the G-protein coupled receptor 1 family.</text>
</comment>
<feature type="transmembrane region" description="Helical" evidence="6">
    <location>
        <begin position="381"/>
        <end position="399"/>
    </location>
</feature>
<evidence type="ECO:0000256" key="3">
    <source>
        <dbReference type="ARBA" id="ARBA00022989"/>
    </source>
</evidence>
<organism evidence="8">
    <name type="scientific">Gallus gallus</name>
    <name type="common">Chicken</name>
    <dbReference type="NCBI Taxonomy" id="9031"/>
    <lineage>
        <taxon>Eukaryota</taxon>
        <taxon>Metazoa</taxon>
        <taxon>Chordata</taxon>
        <taxon>Craniata</taxon>
        <taxon>Vertebrata</taxon>
        <taxon>Euteleostomi</taxon>
        <taxon>Archelosauria</taxon>
        <taxon>Archosauria</taxon>
        <taxon>Dinosauria</taxon>
        <taxon>Saurischia</taxon>
        <taxon>Theropoda</taxon>
        <taxon>Coelurosauria</taxon>
        <taxon>Aves</taxon>
        <taxon>Neognathae</taxon>
        <taxon>Galloanserae</taxon>
        <taxon>Galliformes</taxon>
        <taxon>Phasianidae</taxon>
        <taxon>Phasianinae</taxon>
        <taxon>Gallus</taxon>
    </lineage>
</organism>
<reference evidence="8" key="1">
    <citation type="submission" date="2014-03" db="EMBL/GenBank/DDBJ databases">
        <title>Characterization of the Receptors for Short-Chain Fatty Acids (SCFAs) in Chickens: Cloning, Functional Characterization, and Evaluation of Their Copy Numbers in the Genome.</title>
        <authorList>
            <person name="Zhang J."/>
            <person name="Wang Y."/>
            <person name="Li J."/>
        </authorList>
    </citation>
    <scope>NUCLEOTIDE SEQUENCE</scope>
</reference>
<dbReference type="OMA" id="CYLNFIL"/>
<feature type="transmembrane region" description="Helical" evidence="6">
    <location>
        <begin position="6"/>
        <end position="27"/>
    </location>
</feature>
<dbReference type="EMBL" id="KJ523109">
    <property type="protein sequence ID" value="AJE25731.1"/>
    <property type="molecule type" value="mRNA"/>
</dbReference>
<gene>
    <name evidence="8" type="primary">FFAR3b</name>
</gene>
<keyword evidence="4 6" id="KW-0472">Membrane</keyword>
<feature type="transmembrane region" description="Helical" evidence="6">
    <location>
        <begin position="39"/>
        <end position="61"/>
    </location>
</feature>
<dbReference type="PRINTS" id="PR00237">
    <property type="entry name" value="GPCRRHODOPSN"/>
</dbReference>
<dbReference type="SUPFAM" id="SSF81321">
    <property type="entry name" value="Family A G protein-coupled receptor-like"/>
    <property type="match status" value="2"/>
</dbReference>
<feature type="transmembrane region" description="Helical" evidence="6">
    <location>
        <begin position="306"/>
        <end position="323"/>
    </location>
</feature>
<dbReference type="AlphaFoldDB" id="A0A0C4WTK8"/>
<feature type="transmembrane region" description="Helical" evidence="6">
    <location>
        <begin position="344"/>
        <end position="361"/>
    </location>
</feature>
<feature type="transmembrane region" description="Helical" evidence="6">
    <location>
        <begin position="81"/>
        <end position="102"/>
    </location>
</feature>
<dbReference type="OrthoDB" id="5961208at2759"/>
<dbReference type="Gene3D" id="1.20.1070.10">
    <property type="entry name" value="Rhodopsin 7-helix transmembrane proteins"/>
    <property type="match status" value="2"/>
</dbReference>
<dbReference type="GO" id="GO:0004930">
    <property type="term" value="F:G protein-coupled receptor activity"/>
    <property type="evidence" value="ECO:0007669"/>
    <property type="project" value="UniProtKB-KW"/>
</dbReference>
<keyword evidence="3 6" id="KW-1133">Transmembrane helix</keyword>
<feature type="transmembrane region" description="Helical" evidence="6">
    <location>
        <begin position="123"/>
        <end position="144"/>
    </location>
</feature>
<sequence length="429" mass="47882">MLVFAVHALTFALGFPANVFTFLTLLIKIRCHRPHPHLTAADLLLLNLITADLLVLLFLPFKMAEEAAMMVWPFPTALCPIANFCFYSSIYLSTLFMAALSVERYFGVVFPHRYNRRRRLWRTMATSAVLSVMALSHCSIIFVAEYHREFGVNGSEADGEGGYGVNGTKTRESGMENPYDVGLTGLKMGSSHSFEASVINHGKFELNQPDCVDTNVPNTSTANITISSVSKNSSDDICRISSPNANLNNSSFKSSACTTPNTPHIPTTTLWTSQNASETQPSLGYHCYDDFSQAQLRFVLPLRLELFLVLFLIPFAITMFCYIRLIRALLTRPHIPLQKKYRTVGLAVVIMVNFGVCFGPFNLSHVVGFVQQRSPDWRPYALLLTTLSAALDPFIFYFSSSAVRRAFSGVVGAIQGTMCGFWGWCWHRE</sequence>
<dbReference type="RefSeq" id="NP_001305359.1">
    <property type="nucleotide sequence ID" value="NM_001318430.1"/>
</dbReference>
<evidence type="ECO:0000256" key="5">
    <source>
        <dbReference type="RuleBase" id="RU000688"/>
    </source>
</evidence>
<evidence type="ECO:0000256" key="4">
    <source>
        <dbReference type="ARBA" id="ARBA00023136"/>
    </source>
</evidence>
<evidence type="ECO:0000256" key="2">
    <source>
        <dbReference type="ARBA" id="ARBA00022692"/>
    </source>
</evidence>
<dbReference type="VEuPathDB" id="HostDB:geneid_429280"/>
<evidence type="ECO:0000313" key="8">
    <source>
        <dbReference type="EMBL" id="AJE25731.1"/>
    </source>
</evidence>
<evidence type="ECO:0000256" key="1">
    <source>
        <dbReference type="ARBA" id="ARBA00004370"/>
    </source>
</evidence>
<dbReference type="PROSITE" id="PS00237">
    <property type="entry name" value="G_PROTEIN_RECEP_F1_1"/>
    <property type="match status" value="1"/>
</dbReference>
<keyword evidence="5" id="KW-0297">G-protein coupled receptor</keyword>
<dbReference type="Pfam" id="PF00001">
    <property type="entry name" value="7tm_1"/>
    <property type="match status" value="2"/>
</dbReference>
<dbReference type="KEGG" id="gga:429280"/>
<evidence type="ECO:0000259" key="7">
    <source>
        <dbReference type="PROSITE" id="PS50262"/>
    </source>
</evidence>